<reference evidence="1" key="1">
    <citation type="submission" date="2019-08" db="EMBL/GenBank/DDBJ databases">
        <authorList>
            <person name="Kucharzyk K."/>
            <person name="Murdoch R.W."/>
            <person name="Higgins S."/>
            <person name="Loffler F."/>
        </authorList>
    </citation>
    <scope>NUCLEOTIDE SEQUENCE</scope>
</reference>
<protein>
    <submittedName>
        <fullName evidence="1">Uncharacterized protein</fullName>
    </submittedName>
</protein>
<sequence length="96" mass="10634">MLNRDSLSNELIKIGKLYKGGNINDFALLAKIRTQADVALNGISTIEMRNSEWLKKLPDYIKAQSCFITVNIEHLAGENGLINGLKQAGYKVKAVE</sequence>
<accession>A0A645DQB2</accession>
<gene>
    <name evidence="1" type="ORF">SDC9_137794</name>
</gene>
<comment type="caution">
    <text evidence="1">The sequence shown here is derived from an EMBL/GenBank/DDBJ whole genome shotgun (WGS) entry which is preliminary data.</text>
</comment>
<organism evidence="1">
    <name type="scientific">bioreactor metagenome</name>
    <dbReference type="NCBI Taxonomy" id="1076179"/>
    <lineage>
        <taxon>unclassified sequences</taxon>
        <taxon>metagenomes</taxon>
        <taxon>ecological metagenomes</taxon>
    </lineage>
</organism>
<evidence type="ECO:0000313" key="1">
    <source>
        <dbReference type="EMBL" id="MPM90672.1"/>
    </source>
</evidence>
<proteinExistence type="predicted"/>
<dbReference type="AlphaFoldDB" id="A0A645DQB2"/>
<dbReference type="InterPro" id="IPR002816">
    <property type="entry name" value="TraB/PrgY/GumN_fam"/>
</dbReference>
<dbReference type="Pfam" id="PF01963">
    <property type="entry name" value="TraB_PrgY_gumN"/>
    <property type="match status" value="1"/>
</dbReference>
<dbReference type="EMBL" id="VSSQ01037868">
    <property type="protein sequence ID" value="MPM90672.1"/>
    <property type="molecule type" value="Genomic_DNA"/>
</dbReference>
<name>A0A645DQB2_9ZZZZ</name>